<gene>
    <name evidence="2" type="ORF">LV85_01204</name>
</gene>
<dbReference type="EMBL" id="QKZT01000004">
    <property type="protein sequence ID" value="PZX54866.1"/>
    <property type="molecule type" value="Genomic_DNA"/>
</dbReference>
<keyword evidence="3" id="KW-1185">Reference proteome</keyword>
<comment type="caution">
    <text evidence="2">The sequence shown here is derived from an EMBL/GenBank/DDBJ whole genome shotgun (WGS) entry which is preliminary data.</text>
</comment>
<evidence type="ECO:0000256" key="1">
    <source>
        <dbReference type="SAM" id="Phobius"/>
    </source>
</evidence>
<keyword evidence="1" id="KW-1133">Transmembrane helix</keyword>
<keyword evidence="1" id="KW-0472">Membrane</keyword>
<sequence length="396" mass="46100">MKNIVTEEFKVFFGRVFPFIFVLIFIPLISFLIWFIYPTKEMEVLIIDKTVPSDSYQEHRSIFWALEYLKFQNKEGDFYDAGSDYFGFFPDKTPSYGTSRDLSQLSENEIVEHADKLDVLYFADTYGVFEDDFQSVASEEISKKIYGGLNRGDINLLREVASQNKTIIAEFNTMASPTPLGIRTEFENLMGLKWTGWIARYFDEMDTTINSDIPNWFISQYVEQHDSTWVSAGPGIVFVHENGTVEAFSNGLDYNGETPKIRTQRVNQHGFKLPEIVPYPDWFDIVLIERDYQVISYYDIDPSDQGKEKLRDMGLPRYFPAAVVKDVGKGQYYYFAGDFSDMPNSTGSPKFQGLPFLWRGFHVVTDYADRESFYWNYFYPLLSQILEKTYDEKHAD</sequence>
<keyword evidence="1" id="KW-0812">Transmembrane</keyword>
<evidence type="ECO:0000313" key="3">
    <source>
        <dbReference type="Proteomes" id="UP000248882"/>
    </source>
</evidence>
<evidence type="ECO:0000313" key="2">
    <source>
        <dbReference type="EMBL" id="PZX54866.1"/>
    </source>
</evidence>
<dbReference type="AlphaFoldDB" id="A0A2W7R6Y3"/>
<organism evidence="2 3">
    <name type="scientific">Algoriphagus chordae</name>
    <dbReference type="NCBI Taxonomy" id="237019"/>
    <lineage>
        <taxon>Bacteria</taxon>
        <taxon>Pseudomonadati</taxon>
        <taxon>Bacteroidota</taxon>
        <taxon>Cytophagia</taxon>
        <taxon>Cytophagales</taxon>
        <taxon>Cyclobacteriaceae</taxon>
        <taxon>Algoriphagus</taxon>
    </lineage>
</organism>
<name>A0A2W7R6Y3_9BACT</name>
<feature type="transmembrane region" description="Helical" evidence="1">
    <location>
        <begin position="12"/>
        <end position="37"/>
    </location>
</feature>
<dbReference type="OrthoDB" id="916275at2"/>
<accession>A0A2W7R6Y3</accession>
<dbReference type="Proteomes" id="UP000248882">
    <property type="component" value="Unassembled WGS sequence"/>
</dbReference>
<dbReference type="RefSeq" id="WP_111317281.1">
    <property type="nucleotide sequence ID" value="NZ_QKZT01000004.1"/>
</dbReference>
<proteinExistence type="predicted"/>
<protein>
    <submittedName>
        <fullName evidence="2">Uncharacterized protein</fullName>
    </submittedName>
</protein>
<reference evidence="2 3" key="1">
    <citation type="submission" date="2018-06" db="EMBL/GenBank/DDBJ databases">
        <title>Genomic Encyclopedia of Archaeal and Bacterial Type Strains, Phase II (KMG-II): from individual species to whole genera.</title>
        <authorList>
            <person name="Goeker M."/>
        </authorList>
    </citation>
    <scope>NUCLEOTIDE SEQUENCE [LARGE SCALE GENOMIC DNA]</scope>
    <source>
        <strain evidence="2 3">DSM 19830</strain>
    </source>
</reference>